<organism evidence="1 2">
    <name type="scientific">Rotaria socialis</name>
    <dbReference type="NCBI Taxonomy" id="392032"/>
    <lineage>
        <taxon>Eukaryota</taxon>
        <taxon>Metazoa</taxon>
        <taxon>Spiralia</taxon>
        <taxon>Gnathifera</taxon>
        <taxon>Rotifera</taxon>
        <taxon>Eurotatoria</taxon>
        <taxon>Bdelloidea</taxon>
        <taxon>Philodinida</taxon>
        <taxon>Philodinidae</taxon>
        <taxon>Rotaria</taxon>
    </lineage>
</organism>
<evidence type="ECO:0008006" key="3">
    <source>
        <dbReference type="Google" id="ProtNLM"/>
    </source>
</evidence>
<name>A0A822AV04_9BILA</name>
<protein>
    <recommendedName>
        <fullName evidence="3">Transposase</fullName>
    </recommendedName>
</protein>
<dbReference type="EMBL" id="CAJOBR010036203">
    <property type="protein sequence ID" value="CAF5013131.1"/>
    <property type="molecule type" value="Genomic_DNA"/>
</dbReference>
<proteinExistence type="predicted"/>
<dbReference type="Proteomes" id="UP000663848">
    <property type="component" value="Unassembled WGS sequence"/>
</dbReference>
<comment type="caution">
    <text evidence="1">The sequence shown here is derived from an EMBL/GenBank/DDBJ whole genome shotgun (WGS) entry which is preliminary data.</text>
</comment>
<evidence type="ECO:0000313" key="2">
    <source>
        <dbReference type="Proteomes" id="UP000663848"/>
    </source>
</evidence>
<accession>A0A822AV04</accession>
<feature type="non-terminal residue" evidence="1">
    <location>
        <position position="1"/>
    </location>
</feature>
<dbReference type="PANTHER" id="PTHR46060">
    <property type="entry name" value="MARINER MOS1 TRANSPOSASE-LIKE PROTEIN"/>
    <property type="match status" value="1"/>
</dbReference>
<dbReference type="PANTHER" id="PTHR46060:SF1">
    <property type="entry name" value="MARINER MOS1 TRANSPOSASE-LIKE PROTEIN"/>
    <property type="match status" value="1"/>
</dbReference>
<gene>
    <name evidence="1" type="ORF">QYT958_LOCUS39260</name>
</gene>
<dbReference type="InterPro" id="IPR052709">
    <property type="entry name" value="Transposase-MT_Hybrid"/>
</dbReference>
<reference evidence="1" key="1">
    <citation type="submission" date="2021-02" db="EMBL/GenBank/DDBJ databases">
        <authorList>
            <person name="Nowell W R."/>
        </authorList>
    </citation>
    <scope>NUCLEOTIDE SEQUENCE</scope>
</reference>
<sequence>STVAEWVQRFKQGRISLEDDPRVGRPVTGVTDENIETVRMLIEENPHISIRYLAFETGVPYGTINSITHDELKLKTLCA</sequence>
<dbReference type="AlphaFoldDB" id="A0A822AV04"/>
<evidence type="ECO:0000313" key="1">
    <source>
        <dbReference type="EMBL" id="CAF5013131.1"/>
    </source>
</evidence>